<protein>
    <submittedName>
        <fullName evidence="2">Nucleotidyltransferase family protein</fullName>
    </submittedName>
</protein>
<dbReference type="InterPro" id="IPR039498">
    <property type="entry name" value="NTP_transf_5"/>
</dbReference>
<dbReference type="Pfam" id="PF14907">
    <property type="entry name" value="NTP_transf_5"/>
    <property type="match status" value="1"/>
</dbReference>
<feature type="compositionally biased region" description="Acidic residues" evidence="1">
    <location>
        <begin position="411"/>
        <end position="426"/>
    </location>
</feature>
<dbReference type="EMBL" id="VIRB01000058">
    <property type="protein sequence ID" value="NDO68784.1"/>
    <property type="molecule type" value="Genomic_DNA"/>
</dbReference>
<evidence type="ECO:0000313" key="2">
    <source>
        <dbReference type="EMBL" id="NDO68784.1"/>
    </source>
</evidence>
<dbReference type="AlphaFoldDB" id="A0A9X5H5T3"/>
<dbReference type="OrthoDB" id="1886130at2"/>
<feature type="compositionally biased region" description="Acidic residues" evidence="1">
    <location>
        <begin position="457"/>
        <end position="470"/>
    </location>
</feature>
<dbReference type="Proteomes" id="UP000474104">
    <property type="component" value="Unassembled WGS sequence"/>
</dbReference>
<sequence length="470" mass="55812">MLILLGAIINQKPVQTSRRYVNWEKVLSISDYQNVINLVYLGILGLEKEISEACGEEFYQKYKKELLLYESYQKAEEVILWQLEKHGIDALLLSDTSVRELYPLPEMASFGQIEILVDKKNLAQIYRLMRDMDYEQEDDRLEKGNVYVRVPGIRVVFYGEIPIENKVLRRYFSGSIRKYLRMENCSQQNAPRRSSLWLAGFASAKYRHIHILSDEEEYMYRAGRLVELYLTGVLKIRDILEFWLFRQVLDEAFPWKAVKDLLEKARWTEFVHQTEVLSSLWFEEGVRQQYGTALELEEYILVPGQENKHLDKVLLPNEKVRLDFYRRDREEEWLLKKKEWMFPPRDYMCQFFPILDKYPFLLIFCWGIRNIRIYTRMCVNKCEKVWFRLSVRMLDIKEKIKGLVRRGSEAAPEEPAEPEEKEPEDEVREHSAEAEDEVQGHAAEAEDEVQGHAAEPEVTEGDMQIEEFKD</sequence>
<gene>
    <name evidence="2" type="ORF">FMM80_08840</name>
</gene>
<name>A0A9X5H5T3_9FIRM</name>
<accession>A0A9X5H5T3</accession>
<dbReference type="RefSeq" id="WP_004072170.1">
    <property type="nucleotide sequence ID" value="NZ_VIRB01000058.1"/>
</dbReference>
<feature type="region of interest" description="Disordered" evidence="1">
    <location>
        <begin position="405"/>
        <end position="470"/>
    </location>
</feature>
<reference evidence="2 3" key="1">
    <citation type="submission" date="2019-07" db="EMBL/GenBank/DDBJ databases">
        <title>Draft genome sequences of 15 bacterial species constituting the stable defined intestinal microbiota of the GM15 gnotobiotic mouse model.</title>
        <authorList>
            <person name="Elie C."/>
            <person name="Mathieu A."/>
            <person name="Saliou A."/>
            <person name="Darnaud M."/>
            <person name="Leulier F."/>
            <person name="Tamellini A."/>
        </authorList>
    </citation>
    <scope>NUCLEOTIDE SEQUENCE [LARGE SCALE GENOMIC DNA]</scope>
    <source>
        <strain evidence="3">ASF 502</strain>
    </source>
</reference>
<evidence type="ECO:0000313" key="3">
    <source>
        <dbReference type="Proteomes" id="UP000474104"/>
    </source>
</evidence>
<organism evidence="2 3">
    <name type="scientific">Schaedlerella arabinosiphila</name>
    <dbReference type="NCBI Taxonomy" id="2044587"/>
    <lineage>
        <taxon>Bacteria</taxon>
        <taxon>Bacillati</taxon>
        <taxon>Bacillota</taxon>
        <taxon>Clostridia</taxon>
        <taxon>Lachnospirales</taxon>
        <taxon>Lachnospiraceae</taxon>
        <taxon>Schaedlerella</taxon>
    </lineage>
</organism>
<proteinExistence type="predicted"/>
<evidence type="ECO:0000256" key="1">
    <source>
        <dbReference type="SAM" id="MobiDB-lite"/>
    </source>
</evidence>
<comment type="caution">
    <text evidence="2">The sequence shown here is derived from an EMBL/GenBank/DDBJ whole genome shotgun (WGS) entry which is preliminary data.</text>
</comment>